<dbReference type="Pfam" id="PF03963">
    <property type="entry name" value="FlgD"/>
    <property type="match status" value="1"/>
</dbReference>
<evidence type="ECO:0000256" key="4">
    <source>
        <dbReference type="ARBA" id="ARBA00024746"/>
    </source>
</evidence>
<comment type="similarity">
    <text evidence="1">Belongs to the FlgD family.</text>
</comment>
<dbReference type="AlphaFoldDB" id="A0A6P2D5N6"/>
<proteinExistence type="inferred from homology"/>
<sequence length="119" mass="12693">MATSSLAGIGQDQFLQLLIAQLKNQDPLSPVDNSQFITQLAQLNTVQGLQDLNASFSQQLKLQQLTQGADLIGKTVEYLPAGATEFKTGKVTSVEAQNGSFVLQVGSDSVGLDQIQSVR</sequence>
<keyword evidence="5" id="KW-0282">Flagellum</keyword>
<evidence type="ECO:0000256" key="1">
    <source>
        <dbReference type="ARBA" id="ARBA00010577"/>
    </source>
</evidence>
<keyword evidence="6" id="KW-1185">Reference proteome</keyword>
<evidence type="ECO:0000313" key="5">
    <source>
        <dbReference type="EMBL" id="VTR96383.1"/>
    </source>
</evidence>
<accession>A0A6P2D5N6</accession>
<dbReference type="KEGG" id="gms:SOIL9_13310"/>
<keyword evidence="5" id="KW-0969">Cilium</keyword>
<evidence type="ECO:0000256" key="3">
    <source>
        <dbReference type="ARBA" id="ARBA00022795"/>
    </source>
</evidence>
<evidence type="ECO:0000313" key="6">
    <source>
        <dbReference type="Proteomes" id="UP000464178"/>
    </source>
</evidence>
<reference evidence="5 6" key="1">
    <citation type="submission" date="2019-05" db="EMBL/GenBank/DDBJ databases">
        <authorList>
            <consortium name="Science for Life Laboratories"/>
        </authorList>
    </citation>
    <scope>NUCLEOTIDE SEQUENCE [LARGE SCALE GENOMIC DNA]</scope>
    <source>
        <strain evidence="5">Soil9</strain>
    </source>
</reference>
<dbReference type="InterPro" id="IPR005648">
    <property type="entry name" value="FlgD"/>
</dbReference>
<evidence type="ECO:0000256" key="2">
    <source>
        <dbReference type="ARBA" id="ARBA00016013"/>
    </source>
</evidence>
<dbReference type="Proteomes" id="UP000464178">
    <property type="component" value="Chromosome"/>
</dbReference>
<comment type="function">
    <text evidence="4">Required for flagellar hook formation. May act as a scaffolding protein.</text>
</comment>
<keyword evidence="5" id="KW-0966">Cell projection</keyword>
<dbReference type="RefSeq" id="WP_162670674.1">
    <property type="nucleotide sequence ID" value="NZ_LR593886.1"/>
</dbReference>
<keyword evidence="3" id="KW-1005">Bacterial flagellum biogenesis</keyword>
<dbReference type="GO" id="GO:0044781">
    <property type="term" value="P:bacterial-type flagellum organization"/>
    <property type="evidence" value="ECO:0007669"/>
    <property type="project" value="UniProtKB-KW"/>
</dbReference>
<name>A0A6P2D5N6_9BACT</name>
<dbReference type="EMBL" id="LR593886">
    <property type="protein sequence ID" value="VTR96383.1"/>
    <property type="molecule type" value="Genomic_DNA"/>
</dbReference>
<gene>
    <name evidence="5" type="ORF">SOIL9_13310</name>
</gene>
<organism evidence="5 6">
    <name type="scientific">Gemmata massiliana</name>
    <dbReference type="NCBI Taxonomy" id="1210884"/>
    <lineage>
        <taxon>Bacteria</taxon>
        <taxon>Pseudomonadati</taxon>
        <taxon>Planctomycetota</taxon>
        <taxon>Planctomycetia</taxon>
        <taxon>Gemmatales</taxon>
        <taxon>Gemmataceae</taxon>
        <taxon>Gemmata</taxon>
    </lineage>
</organism>
<protein>
    <recommendedName>
        <fullName evidence="2">Basal-body rod modification protein FlgD</fullName>
    </recommendedName>
</protein>